<dbReference type="InterPro" id="IPR001915">
    <property type="entry name" value="Peptidase_M48"/>
</dbReference>
<accession>A0A1I0B1C4</accession>
<evidence type="ECO:0000256" key="6">
    <source>
        <dbReference type="ARBA" id="ARBA00022801"/>
    </source>
</evidence>
<keyword evidence="15" id="KW-1185">Reference proteome</keyword>
<keyword evidence="2" id="KW-1003">Cell membrane</keyword>
<evidence type="ECO:0000313" key="15">
    <source>
        <dbReference type="Proteomes" id="UP000243338"/>
    </source>
</evidence>
<dbReference type="Pfam" id="PF01435">
    <property type="entry name" value="Peptidase_M48"/>
    <property type="match status" value="1"/>
</dbReference>
<keyword evidence="7 11" id="KW-0862">Zinc</keyword>
<proteinExistence type="inferred from homology"/>
<evidence type="ECO:0000256" key="12">
    <source>
        <dbReference type="SAM" id="Phobius"/>
    </source>
</evidence>
<reference evidence="15" key="1">
    <citation type="submission" date="2016-10" db="EMBL/GenBank/DDBJ databases">
        <authorList>
            <person name="Varghese N."/>
            <person name="Submissions S."/>
        </authorList>
    </citation>
    <scope>NUCLEOTIDE SEQUENCE [LARGE SCALE GENOMIC DNA]</scope>
    <source>
        <strain evidence="15">SLH 33</strain>
    </source>
</reference>
<keyword evidence="4 12" id="KW-0812">Transmembrane</keyword>
<organism evidence="14 15">
    <name type="scientific">Methanococcoides vulcani</name>
    <dbReference type="NCBI Taxonomy" id="1353158"/>
    <lineage>
        <taxon>Archaea</taxon>
        <taxon>Methanobacteriati</taxon>
        <taxon>Methanobacteriota</taxon>
        <taxon>Stenosarchaea group</taxon>
        <taxon>Methanomicrobia</taxon>
        <taxon>Methanosarcinales</taxon>
        <taxon>Methanosarcinaceae</taxon>
        <taxon>Methanococcoides</taxon>
    </lineage>
</organism>
<dbReference type="RefSeq" id="WP_135644086.1">
    <property type="nucleotide sequence ID" value="NZ_CAAGSJ010000007.1"/>
</dbReference>
<keyword evidence="5" id="KW-0479">Metal-binding</keyword>
<name>A0A1I0B1C4_9EURY</name>
<keyword evidence="14" id="KW-0346">Stress response</keyword>
<evidence type="ECO:0000256" key="8">
    <source>
        <dbReference type="ARBA" id="ARBA00022989"/>
    </source>
</evidence>
<protein>
    <submittedName>
        <fullName evidence="14">Heat shock protein HtpX</fullName>
    </submittedName>
</protein>
<evidence type="ECO:0000256" key="5">
    <source>
        <dbReference type="ARBA" id="ARBA00022723"/>
    </source>
</evidence>
<keyword evidence="8 12" id="KW-1133">Transmembrane helix</keyword>
<evidence type="ECO:0000256" key="7">
    <source>
        <dbReference type="ARBA" id="ARBA00022833"/>
    </source>
</evidence>
<evidence type="ECO:0000256" key="4">
    <source>
        <dbReference type="ARBA" id="ARBA00022692"/>
    </source>
</evidence>
<dbReference type="STRING" id="1353158.SAMN04488587_1882"/>
<gene>
    <name evidence="14" type="ORF">SAMN04488587_1882</name>
</gene>
<comment type="cofactor">
    <cofactor evidence="11">
        <name>Zn(2+)</name>
        <dbReference type="ChEBI" id="CHEBI:29105"/>
    </cofactor>
    <text evidence="11">Binds 1 zinc ion per subunit.</text>
</comment>
<evidence type="ECO:0000256" key="11">
    <source>
        <dbReference type="RuleBase" id="RU003983"/>
    </source>
</evidence>
<keyword evidence="3 11" id="KW-0645">Protease</keyword>
<keyword evidence="9 11" id="KW-0482">Metalloprotease</keyword>
<dbReference type="GO" id="GO:0005886">
    <property type="term" value="C:plasma membrane"/>
    <property type="evidence" value="ECO:0007669"/>
    <property type="project" value="UniProtKB-SubCell"/>
</dbReference>
<dbReference type="EMBL" id="FOHQ01000006">
    <property type="protein sequence ID" value="SET00270.1"/>
    <property type="molecule type" value="Genomic_DNA"/>
</dbReference>
<dbReference type="GO" id="GO:0046872">
    <property type="term" value="F:metal ion binding"/>
    <property type="evidence" value="ECO:0007669"/>
    <property type="project" value="UniProtKB-KW"/>
</dbReference>
<dbReference type="Proteomes" id="UP000243338">
    <property type="component" value="Unassembled WGS sequence"/>
</dbReference>
<evidence type="ECO:0000259" key="13">
    <source>
        <dbReference type="Pfam" id="PF01435"/>
    </source>
</evidence>
<sequence length="263" mass="29059">MLSILVSALAFFISGLFAAEIVLVMSIWISYGLYRYSGKLLLKWYRAEKVGVLKKLSEKAGISTVGMYNFNSPIPLIFTVGTGPEYNVALSTGAMGIFGVAEIEALLAREIGHIRNGDVPINTITALFAGTLVGASSVAFHLSLMAVFGKENNPIPKLIYFFIMGLIALPAALLVQLMISSSREYAADEVVEEITGRPNLLPEMLKRLESQIESFHRQINPGHAHLFPVNFLYIKDAYDVYLSMFNTHPNIDKRIDNLIKKGE</sequence>
<dbReference type="AlphaFoldDB" id="A0A1I0B1C4"/>
<evidence type="ECO:0000313" key="14">
    <source>
        <dbReference type="EMBL" id="SET00270.1"/>
    </source>
</evidence>
<evidence type="ECO:0000256" key="9">
    <source>
        <dbReference type="ARBA" id="ARBA00023049"/>
    </source>
</evidence>
<keyword evidence="6 11" id="KW-0378">Hydrolase</keyword>
<comment type="subcellular location">
    <subcellularLocation>
        <location evidence="1">Cell membrane</location>
        <topology evidence="1">Multi-pass membrane protein</topology>
    </subcellularLocation>
</comment>
<dbReference type="PANTHER" id="PTHR43221:SF1">
    <property type="entry name" value="PROTEASE HTPX"/>
    <property type="match status" value="1"/>
</dbReference>
<keyword evidence="10 12" id="KW-0472">Membrane</keyword>
<feature type="transmembrane region" description="Helical" evidence="12">
    <location>
        <begin position="88"/>
        <end position="107"/>
    </location>
</feature>
<evidence type="ECO:0000256" key="10">
    <source>
        <dbReference type="ARBA" id="ARBA00023136"/>
    </source>
</evidence>
<dbReference type="InterPro" id="IPR050083">
    <property type="entry name" value="HtpX_protease"/>
</dbReference>
<dbReference type="GO" id="GO:0006508">
    <property type="term" value="P:proteolysis"/>
    <property type="evidence" value="ECO:0007669"/>
    <property type="project" value="UniProtKB-KW"/>
</dbReference>
<comment type="similarity">
    <text evidence="11">Belongs to the peptidase M48 family.</text>
</comment>
<dbReference type="GO" id="GO:0004222">
    <property type="term" value="F:metalloendopeptidase activity"/>
    <property type="evidence" value="ECO:0007669"/>
    <property type="project" value="InterPro"/>
</dbReference>
<feature type="transmembrane region" description="Helical" evidence="12">
    <location>
        <begin position="119"/>
        <end position="146"/>
    </location>
</feature>
<dbReference type="PANTHER" id="PTHR43221">
    <property type="entry name" value="PROTEASE HTPX"/>
    <property type="match status" value="1"/>
</dbReference>
<feature type="transmembrane region" description="Helical" evidence="12">
    <location>
        <begin position="158"/>
        <end position="179"/>
    </location>
</feature>
<feature type="domain" description="Peptidase M48" evidence="13">
    <location>
        <begin position="53"/>
        <end position="258"/>
    </location>
</feature>
<evidence type="ECO:0000256" key="1">
    <source>
        <dbReference type="ARBA" id="ARBA00004651"/>
    </source>
</evidence>
<dbReference type="OrthoDB" id="28389at2157"/>
<dbReference type="Gene3D" id="3.30.2010.10">
    <property type="entry name" value="Metalloproteases ('zincins'), catalytic domain"/>
    <property type="match status" value="1"/>
</dbReference>
<evidence type="ECO:0000256" key="2">
    <source>
        <dbReference type="ARBA" id="ARBA00022475"/>
    </source>
</evidence>
<evidence type="ECO:0000256" key="3">
    <source>
        <dbReference type="ARBA" id="ARBA00022670"/>
    </source>
</evidence>